<dbReference type="InterPro" id="IPR041373">
    <property type="entry name" value="RT_RNaseH"/>
</dbReference>
<evidence type="ECO:0000256" key="8">
    <source>
        <dbReference type="ARBA" id="ARBA00022801"/>
    </source>
</evidence>
<keyword evidence="4" id="KW-0540">Nuclease</keyword>
<evidence type="ECO:0000256" key="3">
    <source>
        <dbReference type="ARBA" id="ARBA00022695"/>
    </source>
</evidence>
<protein>
    <submittedName>
        <fullName evidence="20">Reverse transcriptase domain-containing protein</fullName>
    </submittedName>
</protein>
<evidence type="ECO:0000256" key="2">
    <source>
        <dbReference type="ARBA" id="ARBA00022679"/>
    </source>
</evidence>
<dbReference type="Gene3D" id="3.10.10.10">
    <property type="entry name" value="HIV Type 1 Reverse Transcriptase, subunit A, domain 1"/>
    <property type="match status" value="1"/>
</dbReference>
<dbReference type="EMBL" id="BQNB010021794">
    <property type="protein sequence ID" value="GJU10135.1"/>
    <property type="molecule type" value="Genomic_DNA"/>
</dbReference>
<keyword evidence="13" id="KW-0238">DNA-binding</keyword>
<keyword evidence="2" id="KW-0808">Transferase</keyword>
<keyword evidence="12" id="KW-0239">DNA-directed DNA polymerase</keyword>
<dbReference type="Pfam" id="PF17917">
    <property type="entry name" value="RT_RNaseH"/>
    <property type="match status" value="1"/>
</dbReference>
<sequence>MLVNVRSSATSVERLGTKQGIARRRMSPLVQTLSPSGLVMAVKVKQEEVGEARGRAYSIKDAELLGLNVVTGMFLLNNRYASILFDSGSDRSFVDIRFSSMLDIDPVKIDTSYKVELADERIHDAVIVCGEKVVRIPYRNKTLIVESDKGVSRLKVISCIKARKYIERGCNLFLAHVTEKKPKEKRLEDVPVIRNFPEVFPDDLPGLPPPRKVEFRIDLVPGAVPVAHASYHLAPSKMRELSEKLRELLEKGFIHASSSPWGAPVLFMKKKDRSFRMCIDYRELNKFTIKNRYPIPRINDLFDQLQDSVQFLGHVIDRNGVHVNPAKIEAIKNWVALMMPTEVRQFLGLDGYYRRFIEGFYLISKPFTKLTQKDKKYKRGKEEEEAFQTLKQKLCSAPILALPEGTEDFMVYFDVSLKGYRAVLMQREKVMETLIYGTKCVVFTDHKSLPYILNKKELNMKQRRWIELLSDYDCEICYHHVKANVVADALSRKERIKPLRVRALMMTVHNDLLKQILEAQKEAMKRKNVKAEKLGRLIKQIFEFCLDGTRCFGNRVWFPRFGGLRDLIMHESHKSKYSIHPGSEKMYQDFKMLYWWPNMKADIATYVNKCLTCAKVKAEHQKLFGLMQQPEIPVWKWERITMDFFSGLPRTPSGEDRSNSKSWKGAARLGKRGKLSPRYIGPFKILARVGPVAYTLELPEELKGIHITFHVSNLKKYLAEGDIVIPMDEIQLDDKLHMIEEPMEIVDREVKRLKKSQIPIVKVHWNLQRGPEFTWKREDQIKNKYPHLFTSNDERRRADKSS</sequence>
<feature type="domain" description="Integrase zinc-binding" evidence="18">
    <location>
        <begin position="564"/>
        <end position="618"/>
    </location>
</feature>
<keyword evidence="9" id="KW-0460">Magnesium</keyword>
<dbReference type="Pfam" id="PF24626">
    <property type="entry name" value="SH3_Tf2-1"/>
    <property type="match status" value="1"/>
</dbReference>
<keyword evidence="15" id="KW-0511">Multifunctional enzyme</keyword>
<accession>A0ABQ5JDK4</accession>
<evidence type="ECO:0000259" key="19">
    <source>
        <dbReference type="Pfam" id="PF24626"/>
    </source>
</evidence>
<dbReference type="GO" id="GO:0003964">
    <property type="term" value="F:RNA-directed DNA polymerase activity"/>
    <property type="evidence" value="ECO:0007669"/>
    <property type="project" value="UniProtKB-KW"/>
</dbReference>
<dbReference type="Pfam" id="PF17919">
    <property type="entry name" value="RT_RNaseH_2"/>
    <property type="match status" value="1"/>
</dbReference>
<keyword evidence="14" id="KW-0233">DNA recombination</keyword>
<evidence type="ECO:0000259" key="17">
    <source>
        <dbReference type="Pfam" id="PF17919"/>
    </source>
</evidence>
<reference evidence="20" key="2">
    <citation type="submission" date="2022-01" db="EMBL/GenBank/DDBJ databases">
        <authorList>
            <person name="Yamashiro T."/>
            <person name="Shiraishi A."/>
            <person name="Satake H."/>
            <person name="Nakayama K."/>
        </authorList>
    </citation>
    <scope>NUCLEOTIDE SEQUENCE</scope>
</reference>
<dbReference type="InterPro" id="IPR041577">
    <property type="entry name" value="RT_RNaseH_2"/>
</dbReference>
<dbReference type="InterPro" id="IPR041588">
    <property type="entry name" value="Integrase_H2C2"/>
</dbReference>
<comment type="caution">
    <text evidence="20">The sequence shown here is derived from an EMBL/GenBank/DDBJ whole genome shotgun (WGS) entry which is preliminary data.</text>
</comment>
<dbReference type="InterPro" id="IPR050951">
    <property type="entry name" value="Retrovirus_Pol_polyprotein"/>
</dbReference>
<dbReference type="PANTHER" id="PTHR37984">
    <property type="entry name" value="PROTEIN CBG26694"/>
    <property type="match status" value="1"/>
</dbReference>
<feature type="domain" description="Tf2-1-like SH3-like" evidence="19">
    <location>
        <begin position="668"/>
        <end position="717"/>
    </location>
</feature>
<dbReference type="Proteomes" id="UP001151760">
    <property type="component" value="Unassembled WGS sequence"/>
</dbReference>
<evidence type="ECO:0000256" key="10">
    <source>
        <dbReference type="ARBA" id="ARBA00022908"/>
    </source>
</evidence>
<keyword evidence="5" id="KW-0479">Metal-binding</keyword>
<evidence type="ECO:0000259" key="18">
    <source>
        <dbReference type="Pfam" id="PF17921"/>
    </source>
</evidence>
<keyword evidence="8" id="KW-0378">Hydrolase</keyword>
<reference evidence="20" key="1">
    <citation type="journal article" date="2022" name="Int. J. Mol. Sci.">
        <title>Draft Genome of Tanacetum Coccineum: Genomic Comparison of Closely Related Tanacetum-Family Plants.</title>
        <authorList>
            <person name="Yamashiro T."/>
            <person name="Shiraishi A."/>
            <person name="Nakayama K."/>
            <person name="Satake H."/>
        </authorList>
    </citation>
    <scope>NUCLEOTIDE SEQUENCE</scope>
</reference>
<proteinExistence type="predicted"/>
<feature type="domain" description="Reverse transcriptase/retrotransposon-derived protein RNase H-like" evidence="17">
    <location>
        <begin position="381"/>
        <end position="429"/>
    </location>
</feature>
<evidence type="ECO:0000259" key="16">
    <source>
        <dbReference type="Pfam" id="PF17917"/>
    </source>
</evidence>
<evidence type="ECO:0000256" key="7">
    <source>
        <dbReference type="ARBA" id="ARBA00022759"/>
    </source>
</evidence>
<dbReference type="InterPro" id="IPR056924">
    <property type="entry name" value="SH3_Tf2-1"/>
</dbReference>
<dbReference type="PANTHER" id="PTHR37984:SF5">
    <property type="entry name" value="PROTEIN NYNRIN-LIKE"/>
    <property type="match status" value="1"/>
</dbReference>
<evidence type="ECO:0000256" key="5">
    <source>
        <dbReference type="ARBA" id="ARBA00022723"/>
    </source>
</evidence>
<organism evidence="20 21">
    <name type="scientific">Tanacetum coccineum</name>
    <dbReference type="NCBI Taxonomy" id="301880"/>
    <lineage>
        <taxon>Eukaryota</taxon>
        <taxon>Viridiplantae</taxon>
        <taxon>Streptophyta</taxon>
        <taxon>Embryophyta</taxon>
        <taxon>Tracheophyta</taxon>
        <taxon>Spermatophyta</taxon>
        <taxon>Magnoliopsida</taxon>
        <taxon>eudicotyledons</taxon>
        <taxon>Gunneridae</taxon>
        <taxon>Pentapetalae</taxon>
        <taxon>asterids</taxon>
        <taxon>campanulids</taxon>
        <taxon>Asterales</taxon>
        <taxon>Asteraceae</taxon>
        <taxon>Asteroideae</taxon>
        <taxon>Anthemideae</taxon>
        <taxon>Anthemidinae</taxon>
        <taxon>Tanacetum</taxon>
    </lineage>
</organism>
<evidence type="ECO:0000313" key="21">
    <source>
        <dbReference type="Proteomes" id="UP001151760"/>
    </source>
</evidence>
<feature type="domain" description="Reverse transcriptase RNase H-like" evidence="16">
    <location>
        <begin position="431"/>
        <end position="472"/>
    </location>
</feature>
<dbReference type="Gene3D" id="1.10.340.70">
    <property type="match status" value="1"/>
</dbReference>
<keyword evidence="6" id="KW-0064">Aspartyl protease</keyword>
<evidence type="ECO:0000256" key="11">
    <source>
        <dbReference type="ARBA" id="ARBA00022918"/>
    </source>
</evidence>
<dbReference type="Gene3D" id="3.30.70.270">
    <property type="match status" value="2"/>
</dbReference>
<dbReference type="Pfam" id="PF08284">
    <property type="entry name" value="RVP_2"/>
    <property type="match status" value="1"/>
</dbReference>
<dbReference type="InterPro" id="IPR043128">
    <property type="entry name" value="Rev_trsase/Diguanyl_cyclase"/>
</dbReference>
<evidence type="ECO:0000256" key="13">
    <source>
        <dbReference type="ARBA" id="ARBA00023125"/>
    </source>
</evidence>
<evidence type="ECO:0000256" key="14">
    <source>
        <dbReference type="ARBA" id="ARBA00023172"/>
    </source>
</evidence>
<evidence type="ECO:0000256" key="12">
    <source>
        <dbReference type="ARBA" id="ARBA00022932"/>
    </source>
</evidence>
<evidence type="ECO:0000313" key="20">
    <source>
        <dbReference type="EMBL" id="GJU10135.1"/>
    </source>
</evidence>
<keyword evidence="11 20" id="KW-0695">RNA-directed DNA polymerase</keyword>
<evidence type="ECO:0000256" key="9">
    <source>
        <dbReference type="ARBA" id="ARBA00022842"/>
    </source>
</evidence>
<evidence type="ECO:0000256" key="15">
    <source>
        <dbReference type="ARBA" id="ARBA00023268"/>
    </source>
</evidence>
<gene>
    <name evidence="20" type="ORF">Tco_1132531</name>
</gene>
<keyword evidence="7" id="KW-0255">Endonuclease</keyword>
<dbReference type="Pfam" id="PF17921">
    <property type="entry name" value="Integrase_H2C2"/>
    <property type="match status" value="1"/>
</dbReference>
<keyword evidence="10" id="KW-0229">DNA integration</keyword>
<evidence type="ECO:0000256" key="6">
    <source>
        <dbReference type="ARBA" id="ARBA00022750"/>
    </source>
</evidence>
<keyword evidence="1" id="KW-0645">Protease</keyword>
<evidence type="ECO:0000256" key="4">
    <source>
        <dbReference type="ARBA" id="ARBA00022722"/>
    </source>
</evidence>
<name>A0ABQ5JDK4_9ASTR</name>
<dbReference type="InterPro" id="IPR043502">
    <property type="entry name" value="DNA/RNA_pol_sf"/>
</dbReference>
<dbReference type="SUPFAM" id="SSF56672">
    <property type="entry name" value="DNA/RNA polymerases"/>
    <property type="match status" value="1"/>
</dbReference>
<keyword evidence="21" id="KW-1185">Reference proteome</keyword>
<evidence type="ECO:0000256" key="1">
    <source>
        <dbReference type="ARBA" id="ARBA00022670"/>
    </source>
</evidence>
<keyword evidence="3" id="KW-0548">Nucleotidyltransferase</keyword>